<feature type="chain" id="PRO_5016674924" evidence="1">
    <location>
        <begin position="22"/>
        <end position="62"/>
    </location>
</feature>
<protein>
    <submittedName>
        <fullName evidence="2">Conotoxin superfamily O1</fullName>
    </submittedName>
</protein>
<name>A0A346CIH9_CONER</name>
<organism evidence="2">
    <name type="scientific">Conus ermineus</name>
    <name type="common">Agate cone</name>
    <name type="synonym">Chelyconus ermineus</name>
    <dbReference type="NCBI Taxonomy" id="55423"/>
    <lineage>
        <taxon>Eukaryota</taxon>
        <taxon>Metazoa</taxon>
        <taxon>Spiralia</taxon>
        <taxon>Lophotrochozoa</taxon>
        <taxon>Mollusca</taxon>
        <taxon>Gastropoda</taxon>
        <taxon>Caenogastropoda</taxon>
        <taxon>Neogastropoda</taxon>
        <taxon>Conoidea</taxon>
        <taxon>Conidae</taxon>
        <taxon>Conus</taxon>
        <taxon>Chelyconus</taxon>
    </lineage>
</organism>
<dbReference type="EMBL" id="MH360329">
    <property type="protein sequence ID" value="AXL95378.1"/>
    <property type="molecule type" value="mRNA"/>
</dbReference>
<keyword evidence="1" id="KW-0732">Signal</keyword>
<dbReference type="PROSITE" id="PS51257">
    <property type="entry name" value="PROKAR_LIPOPROTEIN"/>
    <property type="match status" value="1"/>
</dbReference>
<evidence type="ECO:0000313" key="2">
    <source>
        <dbReference type="EMBL" id="AXL95378.1"/>
    </source>
</evidence>
<feature type="signal peptide" evidence="1">
    <location>
        <begin position="1"/>
        <end position="21"/>
    </location>
</feature>
<reference evidence="2" key="1">
    <citation type="journal article" date="2018" name="Genome Biol. Evol.">
        <title>Conotoxin diversity in Chelyconus ermineus (Born, 1778) and the convergent origin of piscivory in the Atlantic and Indo-Pacific cones.</title>
        <authorList>
            <person name="Abalde S."/>
            <person name="Tenorio M.J."/>
            <person name="Afonso C.M."/>
            <person name="Zardoya R."/>
        </authorList>
    </citation>
    <scope>NUCLEOTIDE SEQUENCE</scope>
    <source>
        <strain evidence="2">Cerm_041</strain>
    </source>
</reference>
<evidence type="ECO:0000256" key="1">
    <source>
        <dbReference type="SAM" id="SignalP"/>
    </source>
</evidence>
<proteinExistence type="evidence at transcript level"/>
<dbReference type="AlphaFoldDB" id="A0A346CIH9"/>
<sequence>MKPTCMIIAMLFLMACQFVTADYLRASDLENVAASLKASDPIYRAIMLRCCFTDLNCPALCK</sequence>
<accession>A0A346CIH9</accession>